<dbReference type="EMBL" id="JAYMYQ010000006">
    <property type="protein sequence ID" value="KAK7324197.1"/>
    <property type="molecule type" value="Genomic_DNA"/>
</dbReference>
<reference evidence="1 2" key="1">
    <citation type="submission" date="2024-01" db="EMBL/GenBank/DDBJ databases">
        <title>The genomes of 5 underutilized Papilionoideae crops provide insights into root nodulation and disease resistanc.</title>
        <authorList>
            <person name="Jiang F."/>
        </authorList>
    </citation>
    <scope>NUCLEOTIDE SEQUENCE [LARGE SCALE GENOMIC DNA]</scope>
    <source>
        <strain evidence="1">LVBAO_FW01</strain>
        <tissue evidence="1">Leaves</tissue>
    </source>
</reference>
<sequence>MVILRHKHGVACDLRFLEIYNNLDNGLTDVGRVEREAHFYNQCLSSQPQSPHGHILLLPMSGGETMLTMAEACANLDSAYKSSRHAEAAKRHKQMMVFGWTSLRAWWAYNVTRAKFRKLVAPVEISTFLTIMKLFFLMPREEVDMSSPQRFLVDIFTSKSNRLNIPNRALMIPIIKTVDSPSIESQWHLGQHHVLI</sequence>
<name>A0AAN9Q6R2_CANGL</name>
<accession>A0AAN9Q6R2</accession>
<dbReference type="Proteomes" id="UP001367508">
    <property type="component" value="Unassembled WGS sequence"/>
</dbReference>
<dbReference type="AlphaFoldDB" id="A0AAN9Q6R2"/>
<proteinExistence type="predicted"/>
<evidence type="ECO:0000313" key="2">
    <source>
        <dbReference type="Proteomes" id="UP001367508"/>
    </source>
</evidence>
<organism evidence="1 2">
    <name type="scientific">Canavalia gladiata</name>
    <name type="common">Sword bean</name>
    <name type="synonym">Dolichos gladiatus</name>
    <dbReference type="NCBI Taxonomy" id="3824"/>
    <lineage>
        <taxon>Eukaryota</taxon>
        <taxon>Viridiplantae</taxon>
        <taxon>Streptophyta</taxon>
        <taxon>Embryophyta</taxon>
        <taxon>Tracheophyta</taxon>
        <taxon>Spermatophyta</taxon>
        <taxon>Magnoliopsida</taxon>
        <taxon>eudicotyledons</taxon>
        <taxon>Gunneridae</taxon>
        <taxon>Pentapetalae</taxon>
        <taxon>rosids</taxon>
        <taxon>fabids</taxon>
        <taxon>Fabales</taxon>
        <taxon>Fabaceae</taxon>
        <taxon>Papilionoideae</taxon>
        <taxon>50 kb inversion clade</taxon>
        <taxon>NPAAA clade</taxon>
        <taxon>indigoferoid/millettioid clade</taxon>
        <taxon>Phaseoleae</taxon>
        <taxon>Canavalia</taxon>
    </lineage>
</organism>
<keyword evidence="2" id="KW-1185">Reference proteome</keyword>
<evidence type="ECO:0000313" key="1">
    <source>
        <dbReference type="EMBL" id="KAK7324197.1"/>
    </source>
</evidence>
<protein>
    <submittedName>
        <fullName evidence="1">Uncharacterized protein</fullName>
    </submittedName>
</protein>
<gene>
    <name evidence="1" type="ORF">VNO77_27723</name>
</gene>
<comment type="caution">
    <text evidence="1">The sequence shown here is derived from an EMBL/GenBank/DDBJ whole genome shotgun (WGS) entry which is preliminary data.</text>
</comment>